<comment type="caution">
    <text evidence="2">The sequence shown here is derived from an EMBL/GenBank/DDBJ whole genome shotgun (WGS) entry which is preliminary data.</text>
</comment>
<dbReference type="EMBL" id="PNHG01000004">
    <property type="protein sequence ID" value="PMC64766.1"/>
    <property type="molecule type" value="Genomic_DNA"/>
</dbReference>
<evidence type="ECO:0000259" key="1">
    <source>
        <dbReference type="Pfam" id="PF00107"/>
    </source>
</evidence>
<dbReference type="SUPFAM" id="SSF51735">
    <property type="entry name" value="NAD(P)-binding Rossmann-fold domains"/>
    <property type="match status" value="1"/>
</dbReference>
<name>A0A2N6T623_9CORY</name>
<dbReference type="Gene3D" id="3.40.50.720">
    <property type="entry name" value="NAD(P)-binding Rossmann-like Domain"/>
    <property type="match status" value="1"/>
</dbReference>
<evidence type="ECO:0000313" key="2">
    <source>
        <dbReference type="EMBL" id="PMC64766.1"/>
    </source>
</evidence>
<sequence>MTATKTLLVTDNGPQIVDTTPEHAGEGDTLIHVSHSSVNYKDGMALAGNKGVVRTLPIVPGIDAVGTLEDGTLVTVNGWGIGERRNGGYTPELRIDAAQITRVPATFDAWTAAAIGTAGYTAAMSVAAYERFTNSRPDHEDGAVRGPVAVTGATGGVGSIAIQLLAARGHEVAAITGRVEEHGDYLRELGAIDVIDRAELANKGKPLQKARFGGAIDTVGSIPLANLLAQVQWGGTVTACGLAAGPDLETTVIPFILRGVNLAGINSVDAPNAFRDEAWAILAESLEVDKLRSYTDTVDLEGAIQAGADLLAGNARHGRTVVEL</sequence>
<reference evidence="2 3" key="1">
    <citation type="submission" date="2017-09" db="EMBL/GenBank/DDBJ databases">
        <title>Bacterial strain isolated from the female urinary microbiota.</title>
        <authorList>
            <person name="Thomas-White K."/>
            <person name="Kumar N."/>
            <person name="Forster S."/>
            <person name="Putonti C."/>
            <person name="Lawley T."/>
            <person name="Wolfe A.J."/>
        </authorList>
    </citation>
    <scope>NUCLEOTIDE SEQUENCE [LARGE SCALE GENOMIC DNA]</scope>
    <source>
        <strain evidence="2 3">UMB0792</strain>
    </source>
</reference>
<dbReference type="AlphaFoldDB" id="A0A2N6T623"/>
<dbReference type="GO" id="GO:0043957">
    <property type="term" value="F:acryloyl-CoA reductase (NADPH) activity"/>
    <property type="evidence" value="ECO:0007669"/>
    <property type="project" value="TreeGrafter"/>
</dbReference>
<dbReference type="PANTHER" id="PTHR43677:SF1">
    <property type="entry name" value="ACRYLYL-COA REDUCTASE ACUI-RELATED"/>
    <property type="match status" value="1"/>
</dbReference>
<evidence type="ECO:0000313" key="3">
    <source>
        <dbReference type="Proteomes" id="UP000235836"/>
    </source>
</evidence>
<dbReference type="Pfam" id="PF00107">
    <property type="entry name" value="ADH_zinc_N"/>
    <property type="match status" value="1"/>
</dbReference>
<dbReference type="Gene3D" id="3.90.180.10">
    <property type="entry name" value="Medium-chain alcohol dehydrogenases, catalytic domain"/>
    <property type="match status" value="1"/>
</dbReference>
<dbReference type="PANTHER" id="PTHR43677">
    <property type="entry name" value="SHORT-CHAIN DEHYDROGENASE/REDUCTASE"/>
    <property type="match status" value="1"/>
</dbReference>
<dbReference type="SUPFAM" id="SSF50129">
    <property type="entry name" value="GroES-like"/>
    <property type="match status" value="1"/>
</dbReference>
<feature type="domain" description="Alcohol dehydrogenase-like C-terminal" evidence="1">
    <location>
        <begin position="156"/>
        <end position="282"/>
    </location>
</feature>
<gene>
    <name evidence="2" type="ORF">CJ203_03665</name>
</gene>
<dbReference type="InterPro" id="IPR014188">
    <property type="entry name" value="Acrylyl-CoA_reductase_AcuI"/>
</dbReference>
<organism evidence="2 3">
    <name type="scientific">Corynebacterium tuscaniense</name>
    <dbReference type="NCBI Taxonomy" id="302449"/>
    <lineage>
        <taxon>Bacteria</taxon>
        <taxon>Bacillati</taxon>
        <taxon>Actinomycetota</taxon>
        <taxon>Actinomycetes</taxon>
        <taxon>Mycobacteriales</taxon>
        <taxon>Corynebacteriaceae</taxon>
        <taxon>Corynebacterium</taxon>
    </lineage>
</organism>
<dbReference type="InterPro" id="IPR051397">
    <property type="entry name" value="Zn-ADH-like_protein"/>
</dbReference>
<keyword evidence="3" id="KW-1185">Reference proteome</keyword>
<dbReference type="InterPro" id="IPR011032">
    <property type="entry name" value="GroES-like_sf"/>
</dbReference>
<dbReference type="RefSeq" id="WP_102723587.1">
    <property type="nucleotide sequence ID" value="NZ_JBHRZL010000010.1"/>
</dbReference>
<protein>
    <submittedName>
        <fullName evidence="2">Oxidoreductase</fullName>
    </submittedName>
</protein>
<dbReference type="InterPro" id="IPR013149">
    <property type="entry name" value="ADH-like_C"/>
</dbReference>
<dbReference type="InterPro" id="IPR036291">
    <property type="entry name" value="NAD(P)-bd_dom_sf"/>
</dbReference>
<accession>A0A2N6T623</accession>
<proteinExistence type="predicted"/>
<dbReference type="NCBIfam" id="TIGR02823">
    <property type="entry name" value="oxido_YhdH"/>
    <property type="match status" value="1"/>
</dbReference>
<dbReference type="Proteomes" id="UP000235836">
    <property type="component" value="Unassembled WGS sequence"/>
</dbReference>